<dbReference type="EC" id="2.3.1.98" evidence="1"/>
<evidence type="ECO:0000313" key="2">
    <source>
        <dbReference type="Proteomes" id="UP000827976"/>
    </source>
</evidence>
<keyword evidence="2" id="KW-1185">Reference proteome</keyword>
<dbReference type="EMBL" id="CM037020">
    <property type="protein sequence ID" value="KAH7670159.1"/>
    <property type="molecule type" value="Genomic_DNA"/>
</dbReference>
<name>A0ACB7V8W6_DIOAL</name>
<keyword evidence="1" id="KW-0808">Transferase</keyword>
<protein>
    <submittedName>
        <fullName evidence="1">GDSL lipase/esterase protein</fullName>
        <ecNumber evidence="1">2.3.1.98</ecNumber>
    </submittedName>
</protein>
<keyword evidence="1" id="KW-0012">Acyltransferase</keyword>
<organism evidence="1 2">
    <name type="scientific">Dioscorea alata</name>
    <name type="common">Purple yam</name>
    <dbReference type="NCBI Taxonomy" id="55571"/>
    <lineage>
        <taxon>Eukaryota</taxon>
        <taxon>Viridiplantae</taxon>
        <taxon>Streptophyta</taxon>
        <taxon>Embryophyta</taxon>
        <taxon>Tracheophyta</taxon>
        <taxon>Spermatophyta</taxon>
        <taxon>Magnoliopsida</taxon>
        <taxon>Liliopsida</taxon>
        <taxon>Dioscoreales</taxon>
        <taxon>Dioscoreaceae</taxon>
        <taxon>Dioscorea</taxon>
    </lineage>
</organism>
<comment type="caution">
    <text evidence="1">The sequence shown here is derived from an EMBL/GenBank/DDBJ whole genome shotgun (WGS) entry which is preliminary data.</text>
</comment>
<dbReference type="Proteomes" id="UP000827976">
    <property type="component" value="Chromosome 10"/>
</dbReference>
<gene>
    <name evidence="1" type="ORF">IHE45_10G006700</name>
</gene>
<evidence type="ECO:0000313" key="1">
    <source>
        <dbReference type="EMBL" id="KAH7670159.1"/>
    </source>
</evidence>
<sequence length="378" mass="41391">MASHKLFSTIIALLLVFGVHGGVANPNDCYINAIYSLGDSIADTGNLLRLGLDGSFNVIGSFPYGQTIHKPTGRCSDGLLMIDFLANSLNLPLLNPYLDKEANFEHGANFAVAGATALDTSVLAQKGVHMAFTNASLSVQLDWLKTHLNSICSSKEACQKKLERTLFTLGEIGGNDYNYAFFGAKSIDQLMNLVPLVVQKITDTAKELIEMGAVHIVVPGNFPIGCMPSYLATFGRLVGNNAEAFDELKCLKSLNIFSMLHNERLQASLAELRHAYPYVQIMYADYYHAFLHILENAPLYGFNENSLRRACCGAGGEYNFDATKICGTPGTSTCKNPKDHISWDGIHLTQEAYKVMAQALINGEFTHPNYGVNKLWKC</sequence>
<proteinExistence type="predicted"/>
<accession>A0ACB7V8W6</accession>
<reference evidence="2" key="1">
    <citation type="journal article" date="2022" name="Nat. Commun.">
        <title>Chromosome evolution and the genetic basis of agronomically important traits in greater yam.</title>
        <authorList>
            <person name="Bredeson J.V."/>
            <person name="Lyons J.B."/>
            <person name="Oniyinde I.O."/>
            <person name="Okereke N.R."/>
            <person name="Kolade O."/>
            <person name="Nnabue I."/>
            <person name="Nwadili C.O."/>
            <person name="Hribova E."/>
            <person name="Parker M."/>
            <person name="Nwogha J."/>
            <person name="Shu S."/>
            <person name="Carlson J."/>
            <person name="Kariba R."/>
            <person name="Muthemba S."/>
            <person name="Knop K."/>
            <person name="Barton G.J."/>
            <person name="Sherwood A.V."/>
            <person name="Lopez-Montes A."/>
            <person name="Asiedu R."/>
            <person name="Jamnadass R."/>
            <person name="Muchugi A."/>
            <person name="Goodstein D."/>
            <person name="Egesi C.N."/>
            <person name="Featherston J."/>
            <person name="Asfaw A."/>
            <person name="Simpson G.G."/>
            <person name="Dolezel J."/>
            <person name="Hendre P.S."/>
            <person name="Van Deynze A."/>
            <person name="Kumar P.L."/>
            <person name="Obidiegwu J.E."/>
            <person name="Bhattacharjee R."/>
            <person name="Rokhsar D.S."/>
        </authorList>
    </citation>
    <scope>NUCLEOTIDE SEQUENCE [LARGE SCALE GENOMIC DNA]</scope>
    <source>
        <strain evidence="2">cv. TDa95/00328</strain>
    </source>
</reference>